<dbReference type="EMBL" id="KI913964">
    <property type="protein sequence ID" value="ETW00423.1"/>
    <property type="molecule type" value="Genomic_DNA"/>
</dbReference>
<name>A0A024U4B7_9STRA</name>
<sequence length="431" mass="48127">MALRFLTKSMPLAVARTQRRFLAPSASSKHMSTVVGSGEFPGGQTVPYVNTIAVVDPKEKDVIPAYRILDQQGKLVPGGQVPEGLTEEVVVDLYKGMIRLNQMDNVFYDAQRQGRISFYMTAFGEEGTLFGSAAAIKPRDMVFAQYREAGVLMYRGFTLDQFADQLFSNEGDLGKGRQMPVHYGSKELNYQTVSSPLATQLPQAAGAAYGFKVAKEDRIAICYFGEGAASEGDFHAALNFAATRDCPVLYFARNNGYAISTPVKDQFRGDGIASRGAGYGIPVIRVDGNDLFAVYEVTKKARELIMTGGRPVLVEAMSYRQGHHSTSDDSTRYREVSEIKYWKDTNCPINRLKLYMLDQGWWSEERDQALKDAERTNVLQALAKAEAKGIPEMQTMFDDVYHEKPRHIQEQEQEMLDHVAKYPDHYASDGH</sequence>
<keyword evidence="8" id="KW-0496">Mitochondrion</keyword>
<dbReference type="FunFam" id="3.40.50.970:FF:000015">
    <property type="entry name" value="2-oxoisovalerate dehydrogenase subunit alpha"/>
    <property type="match status" value="1"/>
</dbReference>
<evidence type="ECO:0000256" key="7">
    <source>
        <dbReference type="ARBA" id="ARBA00023002"/>
    </source>
</evidence>
<dbReference type="Gene3D" id="3.40.50.970">
    <property type="match status" value="1"/>
</dbReference>
<keyword evidence="6" id="KW-0630">Potassium</keyword>
<dbReference type="SUPFAM" id="SSF52518">
    <property type="entry name" value="Thiamin diphosphate-binding fold (THDP-binding)"/>
    <property type="match status" value="1"/>
</dbReference>
<dbReference type="GO" id="GO:0005759">
    <property type="term" value="C:mitochondrial matrix"/>
    <property type="evidence" value="ECO:0007669"/>
    <property type="project" value="UniProtKB-SubCell"/>
</dbReference>
<evidence type="ECO:0000259" key="10">
    <source>
        <dbReference type="Pfam" id="PF00676"/>
    </source>
</evidence>
<evidence type="ECO:0000256" key="9">
    <source>
        <dbReference type="RuleBase" id="RU365014"/>
    </source>
</evidence>
<evidence type="ECO:0000256" key="6">
    <source>
        <dbReference type="ARBA" id="ARBA00022958"/>
    </source>
</evidence>
<dbReference type="GO" id="GO:0003863">
    <property type="term" value="F:branched-chain 2-oxo acid dehydrogenase activity"/>
    <property type="evidence" value="ECO:0007669"/>
    <property type="project" value="UniProtKB-EC"/>
</dbReference>
<dbReference type="InterPro" id="IPR001017">
    <property type="entry name" value="DH_E1"/>
</dbReference>
<comment type="function">
    <text evidence="9">The branched-chain alpha-keto dehydrogenase complex catalyzes the overall conversion of alpha-keto acids to acyl-CoA and CO(2). It contains multiple copies of three enzymatic components: branched-chain alpha-keto acid decarboxylase (E1), lipoamide acyltransferase (E2) and lipoamide dehydrogenase (E3).</text>
</comment>
<dbReference type="OrthoDB" id="3845at2759"/>
<comment type="similarity">
    <text evidence="3 9">Belongs to the BCKDHA family.</text>
</comment>
<comment type="subcellular location">
    <subcellularLocation>
        <location evidence="2">Mitochondrion matrix</location>
    </subcellularLocation>
</comment>
<dbReference type="AlphaFoldDB" id="A0A024U4B7"/>
<dbReference type="InterPro" id="IPR050771">
    <property type="entry name" value="Alpha-ketoacid_DH_E1_comp"/>
</dbReference>
<dbReference type="STRING" id="157072.A0A024U4B7"/>
<organism evidence="11">
    <name type="scientific">Aphanomyces invadans</name>
    <dbReference type="NCBI Taxonomy" id="157072"/>
    <lineage>
        <taxon>Eukaryota</taxon>
        <taxon>Sar</taxon>
        <taxon>Stramenopiles</taxon>
        <taxon>Oomycota</taxon>
        <taxon>Saprolegniomycetes</taxon>
        <taxon>Saprolegniales</taxon>
        <taxon>Verrucalvaceae</taxon>
        <taxon>Aphanomyces</taxon>
    </lineage>
</organism>
<comment type="catalytic activity">
    <reaction evidence="9">
        <text>N(6)-[(R)-lipoyl]-L-lysyl-[protein] + 3-methyl-2-oxobutanoate + H(+) = N(6)-[(R)-S(8)-2-methylpropanoyldihydrolipoyl]-L-lysyl-[protein] + CO2</text>
        <dbReference type="Rhea" id="RHEA:13457"/>
        <dbReference type="Rhea" id="RHEA-COMP:10474"/>
        <dbReference type="Rhea" id="RHEA-COMP:10497"/>
        <dbReference type="ChEBI" id="CHEBI:11851"/>
        <dbReference type="ChEBI" id="CHEBI:15378"/>
        <dbReference type="ChEBI" id="CHEBI:16526"/>
        <dbReference type="ChEBI" id="CHEBI:83099"/>
        <dbReference type="ChEBI" id="CHEBI:83142"/>
        <dbReference type="EC" id="1.2.4.4"/>
    </reaction>
</comment>
<protein>
    <recommendedName>
        <fullName evidence="9">2-oxoisovalerate dehydrogenase subunit alpha</fullName>
        <ecNumber evidence="9">1.2.4.4</ecNumber>
    </recommendedName>
    <alternativeName>
        <fullName evidence="9">Branched-chain alpha-keto acid dehydrogenase E1 component alpha chain</fullName>
    </alternativeName>
</protein>
<reference evidence="11" key="1">
    <citation type="submission" date="2013-12" db="EMBL/GenBank/DDBJ databases">
        <title>The Genome Sequence of Aphanomyces invadans NJM9701.</title>
        <authorList>
            <consortium name="The Broad Institute Genomics Platform"/>
            <person name="Russ C."/>
            <person name="Tyler B."/>
            <person name="van West P."/>
            <person name="Dieguez-Uribeondo J."/>
            <person name="Young S.K."/>
            <person name="Zeng Q."/>
            <person name="Gargeya S."/>
            <person name="Fitzgerald M."/>
            <person name="Abouelleil A."/>
            <person name="Alvarado L."/>
            <person name="Chapman S.B."/>
            <person name="Gainer-Dewar J."/>
            <person name="Goldberg J."/>
            <person name="Griggs A."/>
            <person name="Gujja S."/>
            <person name="Hansen M."/>
            <person name="Howarth C."/>
            <person name="Imamovic A."/>
            <person name="Ireland A."/>
            <person name="Larimer J."/>
            <person name="McCowan C."/>
            <person name="Murphy C."/>
            <person name="Pearson M."/>
            <person name="Poon T.W."/>
            <person name="Priest M."/>
            <person name="Roberts A."/>
            <person name="Saif S."/>
            <person name="Shea T."/>
            <person name="Sykes S."/>
            <person name="Wortman J."/>
            <person name="Nusbaum C."/>
            <person name="Birren B."/>
        </authorList>
    </citation>
    <scope>NUCLEOTIDE SEQUENCE [LARGE SCALE GENOMIC DNA]</scope>
    <source>
        <strain evidence="11">NJM9701</strain>
    </source>
</reference>
<dbReference type="GO" id="GO:0009083">
    <property type="term" value="P:branched-chain amino acid catabolic process"/>
    <property type="evidence" value="ECO:0007669"/>
    <property type="project" value="TreeGrafter"/>
</dbReference>
<proteinExistence type="inferred from homology"/>
<evidence type="ECO:0000256" key="4">
    <source>
        <dbReference type="ARBA" id="ARBA00022723"/>
    </source>
</evidence>
<evidence type="ECO:0000313" key="11">
    <source>
        <dbReference type="EMBL" id="ETW00423.1"/>
    </source>
</evidence>
<evidence type="ECO:0000256" key="2">
    <source>
        <dbReference type="ARBA" id="ARBA00004305"/>
    </source>
</evidence>
<dbReference type="eggNOG" id="KOG1182">
    <property type="taxonomic scope" value="Eukaryota"/>
</dbReference>
<keyword evidence="7 9" id="KW-0560">Oxidoreductase</keyword>
<dbReference type="InterPro" id="IPR029061">
    <property type="entry name" value="THDP-binding"/>
</dbReference>
<dbReference type="Pfam" id="PF00676">
    <property type="entry name" value="E1_dh"/>
    <property type="match status" value="1"/>
</dbReference>
<comment type="cofactor">
    <cofactor evidence="1 9">
        <name>thiamine diphosphate</name>
        <dbReference type="ChEBI" id="CHEBI:58937"/>
    </cofactor>
</comment>
<evidence type="ECO:0000256" key="3">
    <source>
        <dbReference type="ARBA" id="ARBA00008646"/>
    </source>
</evidence>
<dbReference type="CDD" id="cd02000">
    <property type="entry name" value="TPP_E1_PDC_ADC_BCADC"/>
    <property type="match status" value="1"/>
</dbReference>
<dbReference type="PANTHER" id="PTHR43380">
    <property type="entry name" value="2-OXOISOVALERATE DEHYDROGENASE SUBUNIT ALPHA, MITOCHONDRIAL"/>
    <property type="match status" value="1"/>
</dbReference>
<gene>
    <name evidence="11" type="ORF">H310_07057</name>
</gene>
<evidence type="ECO:0000256" key="1">
    <source>
        <dbReference type="ARBA" id="ARBA00001964"/>
    </source>
</evidence>
<keyword evidence="9" id="KW-0786">Thiamine pyrophosphate</keyword>
<dbReference type="PANTHER" id="PTHR43380:SF1">
    <property type="entry name" value="2-OXOISOVALERATE DEHYDROGENASE SUBUNIT ALPHA, MITOCHONDRIAL"/>
    <property type="match status" value="1"/>
</dbReference>
<feature type="domain" description="Dehydrogenase E1 component" evidence="10">
    <location>
        <begin position="97"/>
        <end position="393"/>
    </location>
</feature>
<keyword evidence="4" id="KW-0479">Metal-binding</keyword>
<dbReference type="GeneID" id="20084107"/>
<dbReference type="EC" id="1.2.4.4" evidence="9"/>
<accession>A0A024U4B7</accession>
<dbReference type="RefSeq" id="XP_008870558.1">
    <property type="nucleotide sequence ID" value="XM_008872336.1"/>
</dbReference>
<evidence type="ECO:0000256" key="5">
    <source>
        <dbReference type="ARBA" id="ARBA00022946"/>
    </source>
</evidence>
<dbReference type="GO" id="GO:0046872">
    <property type="term" value="F:metal ion binding"/>
    <property type="evidence" value="ECO:0007669"/>
    <property type="project" value="UniProtKB-KW"/>
</dbReference>
<evidence type="ECO:0000256" key="8">
    <source>
        <dbReference type="ARBA" id="ARBA00023128"/>
    </source>
</evidence>
<keyword evidence="5" id="KW-0809">Transit peptide</keyword>
<dbReference type="VEuPathDB" id="FungiDB:H310_07057"/>